<dbReference type="SMART" id="SM00326">
    <property type="entry name" value="SH3"/>
    <property type="match status" value="1"/>
</dbReference>
<dbReference type="SUPFAM" id="SSF50044">
    <property type="entry name" value="SH3-domain"/>
    <property type="match status" value="1"/>
</dbReference>
<evidence type="ECO:0000259" key="4">
    <source>
        <dbReference type="PROSITE" id="PS50002"/>
    </source>
</evidence>
<evidence type="ECO:0000256" key="3">
    <source>
        <dbReference type="SAM" id="MobiDB-lite"/>
    </source>
</evidence>
<dbReference type="HOGENOM" id="CLU_064552_0_0_1"/>
<reference evidence="5 6" key="1">
    <citation type="submission" date="2014-04" db="EMBL/GenBank/DDBJ databases">
        <authorList>
            <consortium name="DOE Joint Genome Institute"/>
            <person name="Kuo A."/>
            <person name="Zuccaro A."/>
            <person name="Kohler A."/>
            <person name="Nagy L.G."/>
            <person name="Floudas D."/>
            <person name="Copeland A."/>
            <person name="Barry K.W."/>
            <person name="Cichocki N."/>
            <person name="Veneault-Fourrey C."/>
            <person name="LaButti K."/>
            <person name="Lindquist E.A."/>
            <person name="Lipzen A."/>
            <person name="Lundell T."/>
            <person name="Morin E."/>
            <person name="Murat C."/>
            <person name="Sun H."/>
            <person name="Tunlid A."/>
            <person name="Henrissat B."/>
            <person name="Grigoriev I.V."/>
            <person name="Hibbett D.S."/>
            <person name="Martin F."/>
            <person name="Nordberg H.P."/>
            <person name="Cantor M.N."/>
            <person name="Hua S.X."/>
        </authorList>
    </citation>
    <scope>NUCLEOTIDE SEQUENCE [LARGE SCALE GENOMIC DNA]</scope>
    <source>
        <strain evidence="5 6">MAFF 305830</strain>
    </source>
</reference>
<evidence type="ECO:0000313" key="5">
    <source>
        <dbReference type="EMBL" id="KIM27536.1"/>
    </source>
</evidence>
<dbReference type="STRING" id="933852.A0A0C3B7X1"/>
<protein>
    <recommendedName>
        <fullName evidence="4">SH3 domain-containing protein</fullName>
    </recommendedName>
</protein>
<dbReference type="InterPro" id="IPR036028">
    <property type="entry name" value="SH3-like_dom_sf"/>
</dbReference>
<dbReference type="Gene3D" id="2.30.30.40">
    <property type="entry name" value="SH3 Domains"/>
    <property type="match status" value="1"/>
</dbReference>
<dbReference type="PANTHER" id="PTHR45929:SF7">
    <property type="entry name" value="LAS SEVENTEEN-BINDING PROTEIN 1"/>
    <property type="match status" value="1"/>
</dbReference>
<feature type="domain" description="SH3" evidence="4">
    <location>
        <begin position="118"/>
        <end position="182"/>
    </location>
</feature>
<feature type="region of interest" description="Disordered" evidence="3">
    <location>
        <begin position="215"/>
        <end position="241"/>
    </location>
</feature>
<evidence type="ECO:0000256" key="1">
    <source>
        <dbReference type="ARBA" id="ARBA00022443"/>
    </source>
</evidence>
<keyword evidence="1 2" id="KW-0728">SH3 domain</keyword>
<dbReference type="PRINTS" id="PR00452">
    <property type="entry name" value="SH3DOMAIN"/>
</dbReference>
<dbReference type="InterPro" id="IPR001452">
    <property type="entry name" value="SH3_domain"/>
</dbReference>
<dbReference type="AlphaFoldDB" id="A0A0C3B7X1"/>
<sequence>MSLNDVGSILLNRVLVRLYEDVANINSRIHQVHEDVDHLVRSGQISQDDAQFIVSTVPQATDPSARQEPMYLPDSPPPNTNSVLKPTPMKPYSNDTSVTAMMQSHKEARRPVPKPPVQNTFQARALWNYNTDGEHPDDLTIYQGDLVVVDANSAAQNADWWTGTVRGQTGLFPSTYVERIVHALPPSPPAPAIMKNSRPSSEVSAPTYTPYRSAHAAMNPSDGGPNALGLQPAQADEQKAGKYDRLKSTMATSAASGAGFGAGAAIGRGLVRAIF</sequence>
<dbReference type="OrthoDB" id="5983572at2759"/>
<dbReference type="PANTHER" id="PTHR45929">
    <property type="entry name" value="JAK PATHWAY SIGNAL TRANSDUCTION ADAPTOR MOLECULE"/>
    <property type="match status" value="1"/>
</dbReference>
<accession>A0A0C3B7X1</accession>
<evidence type="ECO:0000313" key="6">
    <source>
        <dbReference type="Proteomes" id="UP000054097"/>
    </source>
</evidence>
<dbReference type="EMBL" id="KN824298">
    <property type="protein sequence ID" value="KIM27536.1"/>
    <property type="molecule type" value="Genomic_DNA"/>
</dbReference>
<dbReference type="Proteomes" id="UP000054097">
    <property type="component" value="Unassembled WGS sequence"/>
</dbReference>
<proteinExistence type="predicted"/>
<feature type="region of interest" description="Disordered" evidence="3">
    <location>
        <begin position="62"/>
        <end position="87"/>
    </location>
</feature>
<dbReference type="InterPro" id="IPR050670">
    <property type="entry name" value="STAM"/>
</dbReference>
<keyword evidence="6" id="KW-1185">Reference proteome</keyword>
<reference evidence="6" key="2">
    <citation type="submission" date="2015-01" db="EMBL/GenBank/DDBJ databases">
        <title>Evolutionary Origins and Diversification of the Mycorrhizal Mutualists.</title>
        <authorList>
            <consortium name="DOE Joint Genome Institute"/>
            <consortium name="Mycorrhizal Genomics Consortium"/>
            <person name="Kohler A."/>
            <person name="Kuo A."/>
            <person name="Nagy L.G."/>
            <person name="Floudas D."/>
            <person name="Copeland A."/>
            <person name="Barry K.W."/>
            <person name="Cichocki N."/>
            <person name="Veneault-Fourrey C."/>
            <person name="LaButti K."/>
            <person name="Lindquist E.A."/>
            <person name="Lipzen A."/>
            <person name="Lundell T."/>
            <person name="Morin E."/>
            <person name="Murat C."/>
            <person name="Riley R."/>
            <person name="Ohm R."/>
            <person name="Sun H."/>
            <person name="Tunlid A."/>
            <person name="Henrissat B."/>
            <person name="Grigoriev I.V."/>
            <person name="Hibbett D.S."/>
            <person name="Martin F."/>
        </authorList>
    </citation>
    <scope>NUCLEOTIDE SEQUENCE [LARGE SCALE GENOMIC DNA]</scope>
    <source>
        <strain evidence="6">MAFF 305830</strain>
    </source>
</reference>
<dbReference type="Pfam" id="PF14604">
    <property type="entry name" value="SH3_9"/>
    <property type="match status" value="1"/>
</dbReference>
<gene>
    <name evidence="5" type="ORF">M408DRAFT_329977</name>
</gene>
<name>A0A0C3B7X1_SERVB</name>
<organism evidence="5 6">
    <name type="scientific">Serendipita vermifera MAFF 305830</name>
    <dbReference type="NCBI Taxonomy" id="933852"/>
    <lineage>
        <taxon>Eukaryota</taxon>
        <taxon>Fungi</taxon>
        <taxon>Dikarya</taxon>
        <taxon>Basidiomycota</taxon>
        <taxon>Agaricomycotina</taxon>
        <taxon>Agaricomycetes</taxon>
        <taxon>Sebacinales</taxon>
        <taxon>Serendipitaceae</taxon>
        <taxon>Serendipita</taxon>
    </lineage>
</organism>
<dbReference type="PROSITE" id="PS50002">
    <property type="entry name" value="SH3"/>
    <property type="match status" value="1"/>
</dbReference>
<evidence type="ECO:0000256" key="2">
    <source>
        <dbReference type="PROSITE-ProRule" id="PRU00192"/>
    </source>
</evidence>